<accession>A0A1Y1UUC0</accession>
<dbReference type="InParanoid" id="A0A1Y1UUC0"/>
<dbReference type="PIRSF" id="PIRSF000900">
    <property type="entry name" value="Acid_Ptase_Asper"/>
    <property type="match status" value="1"/>
</dbReference>
<dbReference type="Pfam" id="PF16656">
    <property type="entry name" value="Pur_ac_phosph_N"/>
    <property type="match status" value="1"/>
</dbReference>
<dbReference type="GO" id="GO:0003993">
    <property type="term" value="F:acid phosphatase activity"/>
    <property type="evidence" value="ECO:0007669"/>
    <property type="project" value="UniProtKB-EC"/>
</dbReference>
<dbReference type="SUPFAM" id="SSF56300">
    <property type="entry name" value="Metallo-dependent phosphatases"/>
    <property type="match status" value="1"/>
</dbReference>
<feature type="signal peptide" evidence="4">
    <location>
        <begin position="1"/>
        <end position="18"/>
    </location>
</feature>
<dbReference type="InterPro" id="IPR008963">
    <property type="entry name" value="Purple_acid_Pase-like_N"/>
</dbReference>
<evidence type="ECO:0000256" key="2">
    <source>
        <dbReference type="ARBA" id="ARBA00022801"/>
    </source>
</evidence>
<dbReference type="PANTHER" id="PTHR22953:SF153">
    <property type="entry name" value="PURPLE ACID PHOSPHATASE"/>
    <property type="match status" value="1"/>
</dbReference>
<dbReference type="CDD" id="cd00839">
    <property type="entry name" value="MPP_PAPs"/>
    <property type="match status" value="1"/>
</dbReference>
<comment type="caution">
    <text evidence="8">The sequence shown here is derived from an EMBL/GenBank/DDBJ whole genome shotgun (WGS) entry which is preliminary data.</text>
</comment>
<dbReference type="STRING" id="4999.A0A1Y1UUC0"/>
<comment type="similarity">
    <text evidence="4">Belongs to the metallophosphoesterase superfamily. Purple acid phosphatase family.</text>
</comment>
<evidence type="ECO:0000313" key="9">
    <source>
        <dbReference type="Proteomes" id="UP000193218"/>
    </source>
</evidence>
<dbReference type="InterPro" id="IPR041792">
    <property type="entry name" value="MPP_PAP"/>
</dbReference>
<evidence type="ECO:0000256" key="4">
    <source>
        <dbReference type="RuleBase" id="RU361203"/>
    </source>
</evidence>
<dbReference type="EC" id="3.1.3.2" evidence="4"/>
<dbReference type="Proteomes" id="UP000193218">
    <property type="component" value="Unassembled WGS sequence"/>
</dbReference>
<dbReference type="Pfam" id="PF14008">
    <property type="entry name" value="Metallophos_C"/>
    <property type="match status" value="1"/>
</dbReference>
<keyword evidence="2 4" id="KW-0378">Hydrolase</keyword>
<dbReference type="InterPro" id="IPR025733">
    <property type="entry name" value="PAPs_C"/>
</dbReference>
<feature type="domain" description="Calcineurin-like phosphoesterase" evidence="5">
    <location>
        <begin position="274"/>
        <end position="504"/>
    </location>
</feature>
<evidence type="ECO:0000256" key="3">
    <source>
        <dbReference type="ARBA" id="ARBA00023180"/>
    </source>
</evidence>
<dbReference type="InterPro" id="IPR039331">
    <property type="entry name" value="PAPs-like"/>
</dbReference>
<keyword evidence="3" id="KW-0325">Glycoprotein</keyword>
<keyword evidence="9" id="KW-1185">Reference proteome</keyword>
<name>A0A1Y1UUC0_9TREE</name>
<comment type="catalytic activity">
    <reaction evidence="4">
        <text>a phosphate monoester + H2O = an alcohol + phosphate</text>
        <dbReference type="Rhea" id="RHEA:15017"/>
        <dbReference type="ChEBI" id="CHEBI:15377"/>
        <dbReference type="ChEBI" id="CHEBI:30879"/>
        <dbReference type="ChEBI" id="CHEBI:43474"/>
        <dbReference type="ChEBI" id="CHEBI:67140"/>
        <dbReference type="EC" id="3.1.3.2"/>
    </reaction>
</comment>
<feature type="domain" description="Purple acid phosphatase C-terminal" evidence="6">
    <location>
        <begin position="535"/>
        <end position="597"/>
    </location>
</feature>
<dbReference type="Gene3D" id="3.60.21.10">
    <property type="match status" value="1"/>
</dbReference>
<dbReference type="OrthoDB" id="45007at2759"/>
<evidence type="ECO:0000259" key="5">
    <source>
        <dbReference type="Pfam" id="PF00149"/>
    </source>
</evidence>
<dbReference type="InterPro" id="IPR014390">
    <property type="entry name" value="Acid_Pase_Asper"/>
</dbReference>
<evidence type="ECO:0000259" key="7">
    <source>
        <dbReference type="Pfam" id="PF16656"/>
    </source>
</evidence>
<dbReference type="InterPro" id="IPR004843">
    <property type="entry name" value="Calcineurin-like_PHP"/>
</dbReference>
<dbReference type="Gene3D" id="2.60.40.380">
    <property type="entry name" value="Purple acid phosphatase-like, N-terminal"/>
    <property type="match status" value="1"/>
</dbReference>
<evidence type="ECO:0000256" key="1">
    <source>
        <dbReference type="ARBA" id="ARBA00022729"/>
    </source>
</evidence>
<dbReference type="SUPFAM" id="SSF49363">
    <property type="entry name" value="Purple acid phosphatase, N-terminal domain"/>
    <property type="match status" value="1"/>
</dbReference>
<proteinExistence type="inferred from homology"/>
<dbReference type="GeneID" id="33554900"/>
<evidence type="ECO:0000313" key="8">
    <source>
        <dbReference type="EMBL" id="ORX41237.1"/>
    </source>
</evidence>
<dbReference type="PANTHER" id="PTHR22953">
    <property type="entry name" value="ACID PHOSPHATASE RELATED"/>
    <property type="match status" value="1"/>
</dbReference>
<keyword evidence="1 4" id="KW-0732">Signal</keyword>
<dbReference type="InterPro" id="IPR029052">
    <property type="entry name" value="Metallo-depent_PP-like"/>
</dbReference>
<dbReference type="Pfam" id="PF00149">
    <property type="entry name" value="Metallophos"/>
    <property type="match status" value="1"/>
</dbReference>
<gene>
    <name evidence="8" type="ORF">BD324DRAFT_574866</name>
</gene>
<dbReference type="GO" id="GO:0046872">
    <property type="term" value="F:metal ion binding"/>
    <property type="evidence" value="ECO:0007669"/>
    <property type="project" value="InterPro"/>
</dbReference>
<organism evidence="8 9">
    <name type="scientific">Kockovaella imperatae</name>
    <dbReference type="NCBI Taxonomy" id="4999"/>
    <lineage>
        <taxon>Eukaryota</taxon>
        <taxon>Fungi</taxon>
        <taxon>Dikarya</taxon>
        <taxon>Basidiomycota</taxon>
        <taxon>Agaricomycotina</taxon>
        <taxon>Tremellomycetes</taxon>
        <taxon>Tremellales</taxon>
        <taxon>Cuniculitremaceae</taxon>
        <taxon>Kockovaella</taxon>
    </lineage>
</organism>
<feature type="domain" description="Purple acid phosphatase N-terminal" evidence="7">
    <location>
        <begin position="79"/>
        <end position="170"/>
    </location>
</feature>
<dbReference type="EMBL" id="NBSH01000001">
    <property type="protein sequence ID" value="ORX41237.1"/>
    <property type="molecule type" value="Genomic_DNA"/>
</dbReference>
<feature type="chain" id="PRO_5011834494" description="Purple acid phosphatase" evidence="4">
    <location>
        <begin position="19"/>
        <end position="605"/>
    </location>
</feature>
<dbReference type="RefSeq" id="XP_021874916.1">
    <property type="nucleotide sequence ID" value="XM_022013092.1"/>
</dbReference>
<protein>
    <recommendedName>
        <fullName evidence="4">Purple acid phosphatase</fullName>
        <ecNumber evidence="4">3.1.3.2</ecNumber>
    </recommendedName>
</protein>
<sequence length="605" mass="67153">MSLRLVSLFALLSVLVSAAPTVNTKFPYVGPAVPIGDWVDQTINGNGQGFPRLVEAPAVQPSSENVTNNINVISLAYIPGGMHIHFQTPFGIDGMPMVSWGEDATNLCKNTTGYTTTYDRTPACSQVAVTQCSQFFHEVSLPDLKDDTTYYYQIPGGNGTTPSQVMSFKTGLKAGCAQSFSVAVINDMGYTNALGTHTQLLNLIQDGAAFVWHGGDSSYADDWYSGILPCEDDWPVCYNGSSTELPGPAPVPAQYLDAPLPAGEVANQGGPQGGDMNVIYESNWDLWQQWMNNITTQVPYMLTPGNHEASCAEFDGQKNELSAYLDNDIVNGTLNSSTLSYWSCPESQRNFTAYQYRFRMPGNETGGVSNFWYSFDYGLAHFISFDGETDYYQSPEYPFIADLKPNETIDEITKEQTYPTDSGPFGNIDNMDWRNNTAYEQYQWLKQDLESVDRTKTPWVFVMNHRPMYSSEVSSYQLHMRNAFEQLFLDNCVDAFIAGHVHWYERMWPMGRNGSINWDQVLGNDTYHVGDGSSIVHLTNGQAGNVESHSILSADEPVLPLTNVLNFVDFGLSKLTVINETAASFEFIRGADGSQGDYLMMTKAW</sequence>
<evidence type="ECO:0000259" key="6">
    <source>
        <dbReference type="Pfam" id="PF14008"/>
    </source>
</evidence>
<dbReference type="AlphaFoldDB" id="A0A1Y1UUC0"/>
<dbReference type="InterPro" id="IPR015914">
    <property type="entry name" value="PAPs_N"/>
</dbReference>
<reference evidence="8 9" key="1">
    <citation type="submission" date="2017-03" db="EMBL/GenBank/DDBJ databases">
        <title>Widespread Adenine N6-methylation of Active Genes in Fungi.</title>
        <authorList>
            <consortium name="DOE Joint Genome Institute"/>
            <person name="Mondo S.J."/>
            <person name="Dannebaum R.O."/>
            <person name="Kuo R.C."/>
            <person name="Louie K.B."/>
            <person name="Bewick A.J."/>
            <person name="Labutti K."/>
            <person name="Haridas S."/>
            <person name="Kuo A."/>
            <person name="Salamov A."/>
            <person name="Ahrendt S.R."/>
            <person name="Lau R."/>
            <person name="Bowen B.P."/>
            <person name="Lipzen A."/>
            <person name="Sullivan W."/>
            <person name="Andreopoulos W.B."/>
            <person name="Clum A."/>
            <person name="Lindquist E."/>
            <person name="Daum C."/>
            <person name="Northen T.R."/>
            <person name="Ramamoorthy G."/>
            <person name="Schmitz R.J."/>
            <person name="Gryganskyi A."/>
            <person name="Culley D."/>
            <person name="Magnuson J."/>
            <person name="James T.Y."/>
            <person name="O'Malley M.A."/>
            <person name="Stajich J.E."/>
            <person name="Spatafora J.W."/>
            <person name="Visel A."/>
            <person name="Grigoriev I.V."/>
        </authorList>
    </citation>
    <scope>NUCLEOTIDE SEQUENCE [LARGE SCALE GENOMIC DNA]</scope>
    <source>
        <strain evidence="8 9">NRRL Y-17943</strain>
    </source>
</reference>